<evidence type="ECO:0000256" key="3">
    <source>
        <dbReference type="ARBA" id="ARBA00022898"/>
    </source>
</evidence>
<organism evidence="7 8">
    <name type="scientific">Paenibacillus bovis</name>
    <dbReference type="NCBI Taxonomy" id="1616788"/>
    <lineage>
        <taxon>Bacteria</taxon>
        <taxon>Bacillati</taxon>
        <taxon>Bacillota</taxon>
        <taxon>Bacilli</taxon>
        <taxon>Bacillales</taxon>
        <taxon>Paenibacillaceae</taxon>
        <taxon>Paenibacillus</taxon>
    </lineage>
</organism>
<keyword evidence="3" id="KW-0663">Pyridoxal phosphate</keyword>
<proteinExistence type="inferred from homology"/>
<dbReference type="CDD" id="cd00609">
    <property type="entry name" value="AAT_like"/>
    <property type="match status" value="1"/>
</dbReference>
<dbReference type="Pfam" id="PF00155">
    <property type="entry name" value="Aminotran_1_2"/>
    <property type="match status" value="1"/>
</dbReference>
<dbReference type="OrthoDB" id="9802872at2"/>
<dbReference type="InterPro" id="IPR015421">
    <property type="entry name" value="PyrdxlP-dep_Trfase_major"/>
</dbReference>
<dbReference type="PANTHER" id="PTHR43525">
    <property type="entry name" value="PROTEIN MALY"/>
    <property type="match status" value="1"/>
</dbReference>
<dbReference type="Proteomes" id="UP000078148">
    <property type="component" value="Chromosome"/>
</dbReference>
<dbReference type="SUPFAM" id="SSF53383">
    <property type="entry name" value="PLP-dependent transferases"/>
    <property type="match status" value="1"/>
</dbReference>
<keyword evidence="8" id="KW-1185">Reference proteome</keyword>
<gene>
    <name evidence="7" type="ORF">AR543_20250</name>
</gene>
<evidence type="ECO:0000256" key="1">
    <source>
        <dbReference type="ARBA" id="ARBA00001933"/>
    </source>
</evidence>
<dbReference type="Gene3D" id="3.90.1150.10">
    <property type="entry name" value="Aspartate Aminotransferase, domain 1"/>
    <property type="match status" value="1"/>
</dbReference>
<evidence type="ECO:0000313" key="8">
    <source>
        <dbReference type="Proteomes" id="UP000078148"/>
    </source>
</evidence>
<comment type="cofactor">
    <cofactor evidence="1">
        <name>pyridoxal 5'-phosphate</name>
        <dbReference type="ChEBI" id="CHEBI:597326"/>
    </cofactor>
</comment>
<evidence type="ECO:0000313" key="7">
    <source>
        <dbReference type="EMBL" id="ANF98108.1"/>
    </source>
</evidence>
<dbReference type="GO" id="GO:0047804">
    <property type="term" value="F:cysteine-S-conjugate beta-lyase activity"/>
    <property type="evidence" value="ECO:0007669"/>
    <property type="project" value="UniProtKB-EC"/>
</dbReference>
<evidence type="ECO:0000259" key="6">
    <source>
        <dbReference type="Pfam" id="PF00155"/>
    </source>
</evidence>
<comment type="similarity">
    <text evidence="5">Belongs to the class-II pyridoxal-phosphate-dependent aminotransferase family. MalY/PatB cystathionine beta-lyase subfamily.</text>
</comment>
<dbReference type="GO" id="GO:0030170">
    <property type="term" value="F:pyridoxal phosphate binding"/>
    <property type="evidence" value="ECO:0007669"/>
    <property type="project" value="InterPro"/>
</dbReference>
<sequence>MDYTQRFDHPPERINTNSAKWDQLQKLFGTEDVLPLWVADMDFAAPESVQHALKKSAEHGVVGYSFQSEAYYHALQEWMKNRHGWEIEKDWVVFTPGVVTALNFAVQTFTEHGDQVVIQTPVYPPFYSVVTGHGREVVENPLQQQENGDYAMDLEQLEQALSGERVKLLILCSPHNPIGRVWSREELERVDALCEKYNVIVVSDEIHGDLVFEPNQHIPYAMLSEQAKNRSIICTAPSKTFNIAGLNTSNVIIPNPELRDAFALKINNFGVGHISQFGAAATEAAYTEGQEWLEQCMQYIRANMEYVQQYITEHLPEVSVNMPEATYLMWMDFRKLGMEQADLVSFLLHKARIALNDGRAFGTAGEGYMRLNVACSRRLLEEAMERLRGALEQWRTEGSPKAAEQVSSETNA</sequence>
<dbReference type="RefSeq" id="WP_060536190.1">
    <property type="nucleotide sequence ID" value="NZ_CP013023.1"/>
</dbReference>
<protein>
    <recommendedName>
        <fullName evidence="2">cysteine-S-conjugate beta-lyase</fullName>
        <ecNumber evidence="2">4.4.1.13</ecNumber>
    </recommendedName>
</protein>
<dbReference type="AlphaFoldDB" id="A0A172ZKI5"/>
<reference evidence="8" key="1">
    <citation type="submission" date="2015-10" db="EMBL/GenBank/DDBJ databases">
        <title>Genome of Paenibacillus bovis sp. nov.</title>
        <authorList>
            <person name="Wu Z."/>
            <person name="Gao C."/>
            <person name="Liu Z."/>
            <person name="Zheng H."/>
        </authorList>
    </citation>
    <scope>NUCLEOTIDE SEQUENCE [LARGE SCALE GENOMIC DNA]</scope>
    <source>
        <strain evidence="8">BD3526</strain>
    </source>
</reference>
<dbReference type="KEGG" id="pbv:AR543_20250"/>
<dbReference type="EMBL" id="CP013023">
    <property type="protein sequence ID" value="ANF98108.1"/>
    <property type="molecule type" value="Genomic_DNA"/>
</dbReference>
<dbReference type="NCBIfam" id="TIGR04350">
    <property type="entry name" value="C_S_lyase_PatB"/>
    <property type="match status" value="1"/>
</dbReference>
<evidence type="ECO:0000256" key="4">
    <source>
        <dbReference type="ARBA" id="ARBA00023239"/>
    </source>
</evidence>
<dbReference type="STRING" id="1616788.AR543_20250"/>
<reference evidence="7 8" key="2">
    <citation type="journal article" date="2016" name="Int. J. Syst. Evol. Microbiol.">
        <title>Paenibacillus bovis sp. nov., isolated from raw yak (Bos grunniens) milk.</title>
        <authorList>
            <person name="Gao C."/>
            <person name="Han J."/>
            <person name="Liu Z."/>
            <person name="Xu X."/>
            <person name="Hang F."/>
            <person name="Wu Z."/>
        </authorList>
    </citation>
    <scope>NUCLEOTIDE SEQUENCE [LARGE SCALE GENOMIC DNA]</scope>
    <source>
        <strain evidence="7 8">BD3526</strain>
    </source>
</reference>
<accession>A0A172ZKI5</accession>
<dbReference type="InterPro" id="IPR051798">
    <property type="entry name" value="Class-II_PLP-Dep_Aminotrans"/>
</dbReference>
<feature type="domain" description="Aminotransferase class I/classII large" evidence="6">
    <location>
        <begin position="32"/>
        <end position="387"/>
    </location>
</feature>
<evidence type="ECO:0000256" key="2">
    <source>
        <dbReference type="ARBA" id="ARBA00012224"/>
    </source>
</evidence>
<name>A0A172ZKI5_9BACL</name>
<dbReference type="InterPro" id="IPR015424">
    <property type="entry name" value="PyrdxlP-dep_Trfase"/>
</dbReference>
<dbReference type="InterPro" id="IPR015422">
    <property type="entry name" value="PyrdxlP-dep_Trfase_small"/>
</dbReference>
<keyword evidence="4 7" id="KW-0456">Lyase</keyword>
<dbReference type="InterPro" id="IPR027619">
    <property type="entry name" value="C-S_lyase_PatB-like"/>
</dbReference>
<dbReference type="Gene3D" id="3.40.640.10">
    <property type="entry name" value="Type I PLP-dependent aspartate aminotransferase-like (Major domain)"/>
    <property type="match status" value="1"/>
</dbReference>
<dbReference type="PANTHER" id="PTHR43525:SF1">
    <property type="entry name" value="PROTEIN MALY"/>
    <property type="match status" value="1"/>
</dbReference>
<dbReference type="EC" id="4.4.1.13" evidence="2"/>
<dbReference type="InterPro" id="IPR004839">
    <property type="entry name" value="Aminotransferase_I/II_large"/>
</dbReference>
<evidence type="ECO:0000256" key="5">
    <source>
        <dbReference type="ARBA" id="ARBA00037974"/>
    </source>
</evidence>